<evidence type="ECO:0000256" key="2">
    <source>
        <dbReference type="ARBA" id="ARBA00012840"/>
    </source>
</evidence>
<evidence type="ECO:0000256" key="10">
    <source>
        <dbReference type="PIRSR" id="PIRSR001529-2"/>
    </source>
</evidence>
<dbReference type="Pfam" id="PF00587">
    <property type="entry name" value="tRNA-synt_2b"/>
    <property type="match status" value="1"/>
</dbReference>
<comment type="subcellular location">
    <subcellularLocation>
        <location evidence="1">Cytoplasm</location>
    </subcellularLocation>
</comment>
<feature type="binding site" evidence="10">
    <location>
        <begin position="348"/>
        <end position="351"/>
    </location>
    <ligand>
        <name>ATP</name>
        <dbReference type="ChEBI" id="CHEBI:30616"/>
    </ligand>
</feature>
<reference evidence="13" key="1">
    <citation type="journal article" date="2014" name="Genome Biol. Evol.">
        <title>Pangenome evidence for extensive interdomain horizontal transfer affecting lineage core and shell genes in uncultured planktonic thaumarchaeota and euryarchaeota.</title>
        <authorList>
            <person name="Deschamps P."/>
            <person name="Zivanovic Y."/>
            <person name="Moreira D."/>
            <person name="Rodriguez-Valera F."/>
            <person name="Lopez-Garcia P."/>
        </authorList>
    </citation>
    <scope>NUCLEOTIDE SEQUENCE</scope>
</reference>
<keyword evidence="5 10" id="KW-0067">ATP-binding</keyword>
<feature type="site" description="Important for serine binding" evidence="9">
    <location>
        <position position="383"/>
    </location>
</feature>
<accession>A0A075H6A6</accession>
<dbReference type="GO" id="GO:0005737">
    <property type="term" value="C:cytoplasm"/>
    <property type="evidence" value="ECO:0007669"/>
    <property type="project" value="UniProtKB-SubCell"/>
</dbReference>
<evidence type="ECO:0000259" key="12">
    <source>
        <dbReference type="PROSITE" id="PS50862"/>
    </source>
</evidence>
<dbReference type="GO" id="GO:0006434">
    <property type="term" value="P:seryl-tRNA aminoacylation"/>
    <property type="evidence" value="ECO:0007669"/>
    <property type="project" value="UniProtKB-UniRule"/>
</dbReference>
<feature type="coiled-coil region" evidence="11">
    <location>
        <begin position="45"/>
        <end position="103"/>
    </location>
</feature>
<dbReference type="CDD" id="cd00770">
    <property type="entry name" value="SerRS_core"/>
    <property type="match status" value="1"/>
</dbReference>
<name>A0A075H6A6_9EURY</name>
<dbReference type="PIRSF" id="PIRSF001529">
    <property type="entry name" value="Ser-tRNA-synth_IIa"/>
    <property type="match status" value="1"/>
</dbReference>
<keyword evidence="4" id="KW-0547">Nucleotide-binding</keyword>
<feature type="binding site" evidence="9">
    <location>
        <position position="381"/>
    </location>
    <ligand>
        <name>L-serine</name>
        <dbReference type="ChEBI" id="CHEBI:33384"/>
    </ligand>
</feature>
<keyword evidence="7 13" id="KW-0030">Aminoacyl-tRNA synthetase</keyword>
<keyword evidence="3 13" id="KW-0436">Ligase</keyword>
<dbReference type="Gene3D" id="3.30.930.10">
    <property type="entry name" value="Bira Bifunctional Protein, Domain 2"/>
    <property type="match status" value="1"/>
</dbReference>
<protein>
    <recommendedName>
        <fullName evidence="2 8">Serine--tRNA ligase</fullName>
        <ecNumber evidence="2 8">6.1.1.11</ecNumber>
    </recommendedName>
</protein>
<evidence type="ECO:0000256" key="3">
    <source>
        <dbReference type="ARBA" id="ARBA00022598"/>
    </source>
</evidence>
<dbReference type="InterPro" id="IPR045864">
    <property type="entry name" value="aa-tRNA-synth_II/BPL/LPL"/>
</dbReference>
<dbReference type="InterPro" id="IPR033729">
    <property type="entry name" value="SerRS_core"/>
</dbReference>
<evidence type="ECO:0000313" key="13">
    <source>
        <dbReference type="EMBL" id="AIF09443.1"/>
    </source>
</evidence>
<dbReference type="PROSITE" id="PS50862">
    <property type="entry name" value="AA_TRNA_LIGASE_II"/>
    <property type="match status" value="1"/>
</dbReference>
<evidence type="ECO:0000256" key="6">
    <source>
        <dbReference type="ARBA" id="ARBA00022917"/>
    </source>
</evidence>
<dbReference type="InterPro" id="IPR015866">
    <property type="entry name" value="Ser-tRNA-synth_1_N"/>
</dbReference>
<evidence type="ECO:0000256" key="9">
    <source>
        <dbReference type="PIRSR" id="PIRSR001529-1"/>
    </source>
</evidence>
<evidence type="ECO:0000256" key="4">
    <source>
        <dbReference type="ARBA" id="ARBA00022741"/>
    </source>
</evidence>
<dbReference type="InterPro" id="IPR042103">
    <property type="entry name" value="SerRS_1_N_sf"/>
</dbReference>
<feature type="domain" description="Aminoacyl-transfer RNA synthetases class-II family profile" evidence="12">
    <location>
        <begin position="177"/>
        <end position="408"/>
    </location>
</feature>
<dbReference type="InterPro" id="IPR002317">
    <property type="entry name" value="Ser-tRNA-ligase_type_1"/>
</dbReference>
<keyword evidence="11" id="KW-0175">Coiled coil</keyword>
<dbReference type="SUPFAM" id="SSF55681">
    <property type="entry name" value="Class II aaRS and biotin synthetases"/>
    <property type="match status" value="1"/>
</dbReference>
<feature type="binding site" evidence="10">
    <location>
        <begin position="261"/>
        <end position="263"/>
    </location>
    <ligand>
        <name>ATP</name>
        <dbReference type="ChEBI" id="CHEBI:30616"/>
    </ligand>
</feature>
<dbReference type="PRINTS" id="PR00981">
    <property type="entry name" value="TRNASYNTHSER"/>
</dbReference>
<dbReference type="GO" id="GO:0005524">
    <property type="term" value="F:ATP binding"/>
    <property type="evidence" value="ECO:0007669"/>
    <property type="project" value="UniProtKB-KW"/>
</dbReference>
<sequence>MLDIKLFREKPDLIRGSEKMRFKDTKVVDQVIRIDNKWRKTIHEMEKLKAERNKASKEISALKKSGKSGASKIRAMKKVVQDIKNLQVKADKLITQRDELRYKVGNILHKSVPVAKSEEGNEIVRKRGRIPKFSFPVKHQVDLLLDLDLADFDKAAQVSGARFYYLKNELVLLNFAILRYAMDLLVKQGFTPMWTPVLMRHEPMKAAAELGDFEEQLYKIQDEDLYLIATSEQTLATFHMNDVFNWKDLPKTYTAYSSCFRKEAGSHGKDTKGIFRVHQFDKIEQYVFCHPDESWKWHEKMIKVTEEIFKGLEIPYQIVNISSGEMNDNGSKKYDIEGWFPAQNKYRELCSGTNVTDYQARKVNVKFDDRDGRRKVVHTLNCTAVASERTMACLLENNQQKDGSVKIPKALWKYTGFKLIKPK</sequence>
<feature type="binding site" evidence="9">
    <location>
        <position position="230"/>
    </location>
    <ligand>
        <name>L-serine</name>
        <dbReference type="ChEBI" id="CHEBI:33384"/>
    </ligand>
</feature>
<evidence type="ECO:0000256" key="11">
    <source>
        <dbReference type="SAM" id="Coils"/>
    </source>
</evidence>
<dbReference type="InterPro" id="IPR002314">
    <property type="entry name" value="aa-tRNA-synt_IIb"/>
</dbReference>
<dbReference type="Gene3D" id="1.10.287.40">
    <property type="entry name" value="Serine-tRNA synthetase, tRNA binding domain"/>
    <property type="match status" value="1"/>
</dbReference>
<evidence type="ECO:0000256" key="7">
    <source>
        <dbReference type="ARBA" id="ARBA00023146"/>
    </source>
</evidence>
<organism evidence="13">
    <name type="scientific">uncultured marine group II/III euryarchaeote KM3_37_C11</name>
    <dbReference type="NCBI Taxonomy" id="1456442"/>
    <lineage>
        <taxon>Archaea</taxon>
        <taxon>Methanobacteriati</taxon>
        <taxon>Methanobacteriota</taxon>
        <taxon>environmental samples</taxon>
    </lineage>
</organism>
<keyword evidence="6" id="KW-0648">Protein biosynthesis</keyword>
<dbReference type="PANTHER" id="PTHR11778">
    <property type="entry name" value="SERYL-TRNA SYNTHETASE"/>
    <property type="match status" value="1"/>
</dbReference>
<gene>
    <name evidence="13" type="primary">SARS</name>
    <name evidence="13" type="synonym">serS</name>
</gene>
<evidence type="ECO:0000256" key="8">
    <source>
        <dbReference type="NCBIfam" id="TIGR00414"/>
    </source>
</evidence>
<feature type="binding site" evidence="10">
    <location>
        <begin position="277"/>
        <end position="280"/>
    </location>
    <ligand>
        <name>ATP</name>
        <dbReference type="ChEBI" id="CHEBI:30616"/>
    </ligand>
</feature>
<feature type="binding site" evidence="9">
    <location>
        <position position="261"/>
    </location>
    <ligand>
        <name>L-serine</name>
        <dbReference type="ChEBI" id="CHEBI:33384"/>
    </ligand>
</feature>
<evidence type="ECO:0000256" key="5">
    <source>
        <dbReference type="ARBA" id="ARBA00022840"/>
    </source>
</evidence>
<proteinExistence type="predicted"/>
<dbReference type="InterPro" id="IPR006195">
    <property type="entry name" value="aa-tRNA-synth_II"/>
</dbReference>
<dbReference type="GO" id="GO:0004828">
    <property type="term" value="F:serine-tRNA ligase activity"/>
    <property type="evidence" value="ECO:0007669"/>
    <property type="project" value="UniProtKB-UniRule"/>
</dbReference>
<dbReference type="SUPFAM" id="SSF46589">
    <property type="entry name" value="tRNA-binding arm"/>
    <property type="match status" value="1"/>
</dbReference>
<feature type="binding site" evidence="9">
    <location>
        <position position="284"/>
    </location>
    <ligand>
        <name>L-serine</name>
        <dbReference type="ChEBI" id="CHEBI:33384"/>
    </ligand>
</feature>
<dbReference type="EMBL" id="KF900863">
    <property type="protein sequence ID" value="AIF09443.1"/>
    <property type="molecule type" value="Genomic_DNA"/>
</dbReference>
<dbReference type="Pfam" id="PF02403">
    <property type="entry name" value="Seryl_tRNA_N"/>
    <property type="match status" value="1"/>
</dbReference>
<dbReference type="NCBIfam" id="TIGR00414">
    <property type="entry name" value="serS"/>
    <property type="match status" value="1"/>
</dbReference>
<dbReference type="InterPro" id="IPR010978">
    <property type="entry name" value="tRNA-bd_arm"/>
</dbReference>
<dbReference type="AlphaFoldDB" id="A0A075H6A6"/>
<dbReference type="EC" id="6.1.1.11" evidence="2 8"/>
<evidence type="ECO:0000256" key="1">
    <source>
        <dbReference type="ARBA" id="ARBA00004496"/>
    </source>
</evidence>